<dbReference type="SUPFAM" id="SSF56112">
    <property type="entry name" value="Protein kinase-like (PK-like)"/>
    <property type="match status" value="1"/>
</dbReference>
<dbReference type="Pfam" id="PF01636">
    <property type="entry name" value="APH"/>
    <property type="match status" value="1"/>
</dbReference>
<keyword evidence="2" id="KW-0808">Transferase</keyword>
<dbReference type="InterPro" id="IPR051678">
    <property type="entry name" value="AGP_Transferase"/>
</dbReference>
<feature type="domain" description="Aminoglycoside phosphotransferase" evidence="1">
    <location>
        <begin position="95"/>
        <end position="306"/>
    </location>
</feature>
<dbReference type="EMBL" id="LCNT01000001">
    <property type="protein sequence ID" value="KKU62032.1"/>
    <property type="molecule type" value="Genomic_DNA"/>
</dbReference>
<dbReference type="Gene3D" id="3.90.1200.10">
    <property type="match status" value="1"/>
</dbReference>
<dbReference type="InterPro" id="IPR002575">
    <property type="entry name" value="Aminoglycoside_PTrfase"/>
</dbReference>
<proteinExistence type="predicted"/>
<dbReference type="GO" id="GO:0016740">
    <property type="term" value="F:transferase activity"/>
    <property type="evidence" value="ECO:0007669"/>
    <property type="project" value="UniProtKB-KW"/>
</dbReference>
<reference evidence="2 3" key="1">
    <citation type="journal article" date="2015" name="Nature">
        <title>rRNA introns, odd ribosomes, and small enigmatic genomes across a large radiation of phyla.</title>
        <authorList>
            <person name="Brown C.T."/>
            <person name="Hug L.A."/>
            <person name="Thomas B.C."/>
            <person name="Sharon I."/>
            <person name="Castelle C.J."/>
            <person name="Singh A."/>
            <person name="Wilkins M.J."/>
            <person name="Williams K.H."/>
            <person name="Banfield J.F."/>
        </authorList>
    </citation>
    <scope>NUCLEOTIDE SEQUENCE [LARGE SCALE GENOMIC DNA]</scope>
</reference>
<dbReference type="PANTHER" id="PTHR21310:SF15">
    <property type="entry name" value="AMINOGLYCOSIDE PHOSPHOTRANSFERASE DOMAIN-CONTAINING PROTEIN"/>
    <property type="match status" value="1"/>
</dbReference>
<accession>A0A0G1RY48</accession>
<evidence type="ECO:0000313" key="2">
    <source>
        <dbReference type="EMBL" id="KKU62032.1"/>
    </source>
</evidence>
<dbReference type="PANTHER" id="PTHR21310">
    <property type="entry name" value="AMINOGLYCOSIDE PHOSPHOTRANSFERASE-RELATED-RELATED"/>
    <property type="match status" value="1"/>
</dbReference>
<name>A0A0G1RY48_9BACT</name>
<protein>
    <submittedName>
        <fullName evidence="2">Aminoglycoside phosphotransferase</fullName>
    </submittedName>
</protein>
<dbReference type="AlphaFoldDB" id="A0A0G1RY48"/>
<evidence type="ECO:0000259" key="1">
    <source>
        <dbReference type="Pfam" id="PF01636"/>
    </source>
</evidence>
<sequence>MNAKFGKSVDRSRMFYWQVDRPFDEAETKKVFLDRHQNFNSDLARQAIESGMVQAGKAKSKARAVKLYEMIPFGSVNVVIKAKLADGTLVIFRGHPPEVKNGYFWAESLAAKKAREVGVPAYKTYFIDDTRDKFNFDYMLTEYLPGRNMKDMWPIAKKLDQKLIEDTGKLLAKIHTIHTKNFGFFDNRLAKAKKQLVGIQPQWSDHVLAALTKNLNYLQKTQVITPSQRKKISKIFSANKTLLDYKRSVLIQNDLADWNQLAQNGRVTAVLDWDECHSGDPMADFACWSLFFPLERLEHLKRGYQQISPLPKEYEAKFHLLRLRYLVSKITLRKKKLTFKEDKFMRDLLNHGLKTMKQEFSWYGL</sequence>
<organism evidence="2 3">
    <name type="scientific">Candidatus Beckwithbacteria bacterium GW2011_GWB1_47_15</name>
    <dbReference type="NCBI Taxonomy" id="1618371"/>
    <lineage>
        <taxon>Bacteria</taxon>
        <taxon>Candidatus Beckwithiibacteriota</taxon>
    </lineage>
</organism>
<dbReference type="InterPro" id="IPR011009">
    <property type="entry name" value="Kinase-like_dom_sf"/>
</dbReference>
<comment type="caution">
    <text evidence="2">The sequence shown here is derived from an EMBL/GenBank/DDBJ whole genome shotgun (WGS) entry which is preliminary data.</text>
</comment>
<dbReference type="Proteomes" id="UP000033860">
    <property type="component" value="Unassembled WGS sequence"/>
</dbReference>
<gene>
    <name evidence="2" type="ORF">UX85_C0001G0246</name>
</gene>
<evidence type="ECO:0000313" key="3">
    <source>
        <dbReference type="Proteomes" id="UP000033860"/>
    </source>
</evidence>